<feature type="compositionally biased region" description="Basic and acidic residues" evidence="1">
    <location>
        <begin position="250"/>
        <end position="263"/>
    </location>
</feature>
<feature type="compositionally biased region" description="Polar residues" evidence="1">
    <location>
        <begin position="308"/>
        <end position="327"/>
    </location>
</feature>
<organism evidence="2 3">
    <name type="scientific">Naematelia encephala</name>
    <dbReference type="NCBI Taxonomy" id="71784"/>
    <lineage>
        <taxon>Eukaryota</taxon>
        <taxon>Fungi</taxon>
        <taxon>Dikarya</taxon>
        <taxon>Basidiomycota</taxon>
        <taxon>Agaricomycotina</taxon>
        <taxon>Tremellomycetes</taxon>
        <taxon>Tremellales</taxon>
        <taxon>Naemateliaceae</taxon>
        <taxon>Naematelia</taxon>
    </lineage>
</organism>
<accession>A0A1Y2AFZ3</accession>
<gene>
    <name evidence="2" type="ORF">BCR39DRAFT_75717</name>
</gene>
<feature type="region of interest" description="Disordered" evidence="1">
    <location>
        <begin position="69"/>
        <end position="88"/>
    </location>
</feature>
<feature type="compositionally biased region" description="Basic and acidic residues" evidence="1">
    <location>
        <begin position="507"/>
        <end position="528"/>
    </location>
</feature>
<feature type="compositionally biased region" description="Basic and acidic residues" evidence="1">
    <location>
        <begin position="339"/>
        <end position="381"/>
    </location>
</feature>
<feature type="region of interest" description="Disordered" evidence="1">
    <location>
        <begin position="229"/>
        <end position="551"/>
    </location>
</feature>
<feature type="compositionally biased region" description="Polar residues" evidence="1">
    <location>
        <begin position="111"/>
        <end position="121"/>
    </location>
</feature>
<evidence type="ECO:0000256" key="1">
    <source>
        <dbReference type="SAM" id="MobiDB-lite"/>
    </source>
</evidence>
<feature type="compositionally biased region" description="Acidic residues" evidence="1">
    <location>
        <begin position="70"/>
        <end position="88"/>
    </location>
</feature>
<evidence type="ECO:0000313" key="3">
    <source>
        <dbReference type="Proteomes" id="UP000193986"/>
    </source>
</evidence>
<sequence>MPGPPVGGFFDKWKLPVASSSRPSSPSLSAPPLRQRRAATSSSHRGLSYRSSGKIRSKEGKDVEILTIVDSDDDDHYGDIMVEADDDDSLDLATMLRDSGKSREMIRHPQAPSNNGSSNGTRARPHGSSLKSLNSPYKHSSTSTTKRIIQLSHIPPSEIGKLRSGLKPSDPIEISSTSSRSSGSSVLPLSELIAPPVRALSGSINESAATSKSSHLQVPTKPVVVKALYESSPKKPKKPKVVKSGEQYDESYRPPSRETHRTDSTSVIGRPLRVPLEPGKYTLPPIDTPIHDWPQDRAPLGAVKVETKGSTRAVSRQITPRNQSPQTPRIDHPLPSTHALKEAQDEELDHLLRSSQSDKKEAQGEELDRPPRSSQGDKKEALDEELDLLDEFADFDFTAPDRPSPSAHEGTPRTPKAAIKHNPSQSANIATPSRSVARISSAYLSPTHASTAKKSPRKLSHHRSSSRLAESQSSQRSHSPKPHASTELSTETEDANRIATILANAEAGRKAEEQREKEEQEDRKRRIDALLALPEQEDDEDAELSFGTILE</sequence>
<feature type="compositionally biased region" description="Low complexity" evidence="1">
    <location>
        <begin position="175"/>
        <end position="187"/>
    </location>
</feature>
<dbReference type="InParanoid" id="A0A1Y2AFZ3"/>
<reference evidence="2 3" key="1">
    <citation type="submission" date="2016-07" db="EMBL/GenBank/DDBJ databases">
        <title>Pervasive Adenine N6-methylation of Active Genes in Fungi.</title>
        <authorList>
            <consortium name="DOE Joint Genome Institute"/>
            <person name="Mondo S.J."/>
            <person name="Dannebaum R.O."/>
            <person name="Kuo R.C."/>
            <person name="Labutti K."/>
            <person name="Haridas S."/>
            <person name="Kuo A."/>
            <person name="Salamov A."/>
            <person name="Ahrendt S.R."/>
            <person name="Lipzen A."/>
            <person name="Sullivan W."/>
            <person name="Andreopoulos W.B."/>
            <person name="Clum A."/>
            <person name="Lindquist E."/>
            <person name="Daum C."/>
            <person name="Ramamoorthy G.K."/>
            <person name="Gryganskyi A."/>
            <person name="Culley D."/>
            <person name="Magnuson J.K."/>
            <person name="James T.Y."/>
            <person name="O'Malley M.A."/>
            <person name="Stajich J.E."/>
            <person name="Spatafora J.W."/>
            <person name="Visel A."/>
            <person name="Grigoriev I.V."/>
        </authorList>
    </citation>
    <scope>NUCLEOTIDE SEQUENCE [LARGE SCALE GENOMIC DNA]</scope>
    <source>
        <strain evidence="2 3">68-887.2</strain>
    </source>
</reference>
<dbReference type="Proteomes" id="UP000193986">
    <property type="component" value="Unassembled WGS sequence"/>
</dbReference>
<keyword evidence="3" id="KW-1185">Reference proteome</keyword>
<evidence type="ECO:0000313" key="2">
    <source>
        <dbReference type="EMBL" id="ORY20875.1"/>
    </source>
</evidence>
<feature type="compositionally biased region" description="Polar residues" evidence="1">
    <location>
        <begin position="442"/>
        <end position="452"/>
    </location>
</feature>
<dbReference type="AlphaFoldDB" id="A0A1Y2AFZ3"/>
<name>A0A1Y2AFZ3_9TREE</name>
<feature type="compositionally biased region" description="Basic and acidic residues" evidence="1">
    <location>
        <begin position="98"/>
        <end position="107"/>
    </location>
</feature>
<feature type="region of interest" description="Disordered" evidence="1">
    <location>
        <begin position="1"/>
        <end position="64"/>
    </location>
</feature>
<feature type="compositionally biased region" description="Low complexity" evidence="1">
    <location>
        <begin position="18"/>
        <end position="33"/>
    </location>
</feature>
<feature type="compositionally biased region" description="Low complexity" evidence="1">
    <location>
        <begin position="41"/>
        <end position="52"/>
    </location>
</feature>
<feature type="compositionally biased region" description="Polar residues" evidence="1">
    <location>
        <begin position="129"/>
        <end position="147"/>
    </location>
</feature>
<feature type="compositionally biased region" description="Polar residues" evidence="1">
    <location>
        <begin position="422"/>
        <end position="434"/>
    </location>
</feature>
<comment type="caution">
    <text evidence="2">The sequence shown here is derived from an EMBL/GenBank/DDBJ whole genome shotgun (WGS) entry which is preliminary data.</text>
</comment>
<dbReference type="EMBL" id="MCFC01000123">
    <property type="protein sequence ID" value="ORY20875.1"/>
    <property type="molecule type" value="Genomic_DNA"/>
</dbReference>
<feature type="compositionally biased region" description="Acidic residues" evidence="1">
    <location>
        <begin position="382"/>
        <end position="394"/>
    </location>
</feature>
<proteinExistence type="predicted"/>
<protein>
    <submittedName>
        <fullName evidence="2">Uncharacterized protein</fullName>
    </submittedName>
</protein>
<feature type="compositionally biased region" description="Basic residues" evidence="1">
    <location>
        <begin position="454"/>
        <end position="465"/>
    </location>
</feature>
<feature type="compositionally biased region" description="Low complexity" evidence="1">
    <location>
        <begin position="466"/>
        <end position="477"/>
    </location>
</feature>
<feature type="region of interest" description="Disordered" evidence="1">
    <location>
        <begin position="96"/>
        <end position="187"/>
    </location>
</feature>